<comment type="caution">
    <text evidence="2">The sequence shown here is derived from an EMBL/GenBank/DDBJ whole genome shotgun (WGS) entry which is preliminary data.</text>
</comment>
<feature type="domain" description="Putative DNA-binding" evidence="1">
    <location>
        <begin position="7"/>
        <end position="93"/>
    </location>
</feature>
<accession>A0A2S3X7A7</accession>
<dbReference type="InterPro" id="IPR018640">
    <property type="entry name" value="DUF2063"/>
</dbReference>
<gene>
    <name evidence="2" type="ORF">BGP84_15075</name>
</gene>
<reference evidence="2 3" key="2">
    <citation type="submission" date="2018-03" db="EMBL/GenBank/DDBJ databases">
        <title>Draft genome of Pseudomonas putida strain KH-21-114.</title>
        <authorList>
            <person name="Yoshizawa S."/>
            <person name="Khan N.H."/>
            <person name="Nishimura M."/>
            <person name="Chiura H.X."/>
            <person name="Ogura Y."/>
            <person name="Hayashi T."/>
            <person name="Kogure K."/>
        </authorList>
    </citation>
    <scope>NUCLEOTIDE SEQUENCE [LARGE SCALE GENOMIC DNA]</scope>
    <source>
        <strain evidence="2 3">KH-21-114</strain>
    </source>
</reference>
<dbReference type="EMBL" id="MINH01000019">
    <property type="protein sequence ID" value="POG10988.1"/>
    <property type="molecule type" value="Genomic_DNA"/>
</dbReference>
<evidence type="ECO:0000259" key="1">
    <source>
        <dbReference type="Pfam" id="PF09836"/>
    </source>
</evidence>
<dbReference type="RefSeq" id="WP_103447749.1">
    <property type="nucleotide sequence ID" value="NZ_MINH01000019.1"/>
</dbReference>
<proteinExistence type="predicted"/>
<evidence type="ECO:0000313" key="2">
    <source>
        <dbReference type="EMBL" id="POG10988.1"/>
    </source>
</evidence>
<dbReference type="Proteomes" id="UP000237230">
    <property type="component" value="Unassembled WGS sequence"/>
</dbReference>
<reference evidence="2 3" key="1">
    <citation type="submission" date="2016-08" db="EMBL/GenBank/DDBJ databases">
        <authorList>
            <person name="Seilhamer J.J."/>
        </authorList>
    </citation>
    <scope>NUCLEOTIDE SEQUENCE [LARGE SCALE GENOMIC DNA]</scope>
    <source>
        <strain evidence="2 3">KH-21-114</strain>
    </source>
</reference>
<organism evidence="2 3">
    <name type="scientific">Pseudomonas putida</name>
    <name type="common">Arthrobacter siderocapsulatus</name>
    <dbReference type="NCBI Taxonomy" id="303"/>
    <lineage>
        <taxon>Bacteria</taxon>
        <taxon>Pseudomonadati</taxon>
        <taxon>Pseudomonadota</taxon>
        <taxon>Gammaproteobacteria</taxon>
        <taxon>Pseudomonadales</taxon>
        <taxon>Pseudomonadaceae</taxon>
        <taxon>Pseudomonas</taxon>
    </lineage>
</organism>
<dbReference type="AlphaFoldDB" id="A0A2S3X7A7"/>
<evidence type="ECO:0000313" key="3">
    <source>
        <dbReference type="Proteomes" id="UP000237230"/>
    </source>
</evidence>
<sequence>MNLTLSQFQDAFVAALQGRPAPGLAALTEQPAFAVYRNTVMAGCVEALCDNFPSVLALVGREWMEAAAAAYARQAPPDDPRLIHYGAAFADFLEQAQAQHGVPYLAAVARLDARWNEAFSALDAPCLDLAELAGMTAGDLARSVLYPRDNARWHWCAAHPAYRLWRCGREQLAWADDQPWAGEGVLFVGGPEGVSHQPLEQGGCAFLQACAAGQSLEQASEFAQHTQPDLDFGDLLGRLVAAQVFRPLSFS</sequence>
<dbReference type="InterPro" id="IPR044922">
    <property type="entry name" value="DUF2063_N_sf"/>
</dbReference>
<dbReference type="OrthoDB" id="4146344at2"/>
<dbReference type="Gene3D" id="1.10.150.690">
    <property type="entry name" value="DUF2063"/>
    <property type="match status" value="1"/>
</dbReference>
<name>A0A2S3X7A7_PSEPU</name>
<protein>
    <submittedName>
        <fullName evidence="2">DUF2063 domain-containing protein</fullName>
    </submittedName>
</protein>
<dbReference type="Pfam" id="PF09836">
    <property type="entry name" value="DUF2063"/>
    <property type="match status" value="1"/>
</dbReference>